<organism evidence="6 7">
    <name type="scientific">Mycobacterium aquaticum</name>
    <dbReference type="NCBI Taxonomy" id="1927124"/>
    <lineage>
        <taxon>Bacteria</taxon>
        <taxon>Bacillati</taxon>
        <taxon>Actinomycetota</taxon>
        <taxon>Actinomycetes</taxon>
        <taxon>Mycobacteriales</taxon>
        <taxon>Mycobacteriaceae</taxon>
        <taxon>Mycobacterium</taxon>
    </lineage>
</organism>
<dbReference type="InterPro" id="IPR036661">
    <property type="entry name" value="Luciferase-like_sf"/>
</dbReference>
<keyword evidence="3" id="KW-0560">Oxidoreductase</keyword>
<protein>
    <submittedName>
        <fullName evidence="6">LLM class F420-dependent oxidoreductase</fullName>
    </submittedName>
</protein>
<dbReference type="PANTHER" id="PTHR42847">
    <property type="entry name" value="ALKANESULFONATE MONOOXYGENASE"/>
    <property type="match status" value="1"/>
</dbReference>
<evidence type="ECO:0000256" key="2">
    <source>
        <dbReference type="ARBA" id="ARBA00022643"/>
    </source>
</evidence>
<dbReference type="PANTHER" id="PTHR42847:SF8">
    <property type="entry name" value="CONSERVED PROTEIN"/>
    <property type="match status" value="1"/>
</dbReference>
<dbReference type="CDD" id="cd01097">
    <property type="entry name" value="Tetrahydromethanopterin_reductase"/>
    <property type="match status" value="1"/>
</dbReference>
<dbReference type="AlphaFoldDB" id="A0A1X0B0X6"/>
<reference evidence="6 7" key="1">
    <citation type="submission" date="2017-02" db="EMBL/GenBank/DDBJ databases">
        <title>The new phylogeny of genus Mycobacterium.</title>
        <authorList>
            <person name="Tortoli E."/>
            <person name="Trovato A."/>
            <person name="Cirillo D.M."/>
        </authorList>
    </citation>
    <scope>NUCLEOTIDE SEQUENCE [LARGE SCALE GENOMIC DNA]</scope>
    <source>
        <strain evidence="6 7">RW6</strain>
    </source>
</reference>
<dbReference type="InterPro" id="IPR022480">
    <property type="entry name" value="F420_MSMEG2906"/>
</dbReference>
<dbReference type="GO" id="GO:0046306">
    <property type="term" value="P:alkanesulfonate catabolic process"/>
    <property type="evidence" value="ECO:0007669"/>
    <property type="project" value="TreeGrafter"/>
</dbReference>
<sequence>MTSPIRIGVQLQPQHSPTYSYIRDAVRRCEDIGIDIAFNWDHFFPLYGDPDGAHYECWTMLGAWAEQTSRIEIGALVSCNSYRNPELLADMARTVDHISAGRLILGIGSGWKQKDYDEYGYDFGTAGSRLDDLTAALPRIRARLAKLNPAPTRDIPILIGGQGERKTLRLVAEHADMWHAFVDRSTYPGKADVLGEHCASVGRDPASIVRSAGVQDTGGIDAMLAEADALADLGVTILTIGVNGPDYDLTSAEALVRWRDGRNGS</sequence>
<dbReference type="Proteomes" id="UP000192448">
    <property type="component" value="Unassembled WGS sequence"/>
</dbReference>
<evidence type="ECO:0000256" key="1">
    <source>
        <dbReference type="ARBA" id="ARBA00022630"/>
    </source>
</evidence>
<proteinExistence type="predicted"/>
<evidence type="ECO:0000259" key="5">
    <source>
        <dbReference type="Pfam" id="PF00296"/>
    </source>
</evidence>
<comment type="caution">
    <text evidence="6">The sequence shown here is derived from an EMBL/GenBank/DDBJ whole genome shotgun (WGS) entry which is preliminary data.</text>
</comment>
<evidence type="ECO:0000313" key="7">
    <source>
        <dbReference type="Proteomes" id="UP000192448"/>
    </source>
</evidence>
<dbReference type="Pfam" id="PF00296">
    <property type="entry name" value="Bac_luciferase"/>
    <property type="match status" value="1"/>
</dbReference>
<dbReference type="Gene3D" id="3.20.20.30">
    <property type="entry name" value="Luciferase-like domain"/>
    <property type="match status" value="1"/>
</dbReference>
<dbReference type="STRING" id="1927124.BST13_12585"/>
<feature type="domain" description="Luciferase-like" evidence="5">
    <location>
        <begin position="6"/>
        <end position="212"/>
    </location>
</feature>
<evidence type="ECO:0000256" key="3">
    <source>
        <dbReference type="ARBA" id="ARBA00023002"/>
    </source>
</evidence>
<accession>A0A1X0B0X6</accession>
<dbReference type="GO" id="GO:0008726">
    <property type="term" value="F:alkanesulfonate monooxygenase activity"/>
    <property type="evidence" value="ECO:0007669"/>
    <property type="project" value="TreeGrafter"/>
</dbReference>
<dbReference type="SUPFAM" id="SSF51679">
    <property type="entry name" value="Bacterial luciferase-like"/>
    <property type="match status" value="1"/>
</dbReference>
<evidence type="ECO:0000313" key="6">
    <source>
        <dbReference type="EMBL" id="ORA35855.1"/>
    </source>
</evidence>
<keyword evidence="4" id="KW-0503">Monooxygenase</keyword>
<dbReference type="NCBIfam" id="TIGR03856">
    <property type="entry name" value="F420_MSMEG_2906"/>
    <property type="match status" value="1"/>
</dbReference>
<gene>
    <name evidence="6" type="ORF">BST13_12585</name>
</gene>
<dbReference type="InterPro" id="IPR050172">
    <property type="entry name" value="SsuD_RutA_monooxygenase"/>
</dbReference>
<name>A0A1X0B0X6_9MYCO</name>
<evidence type="ECO:0000256" key="4">
    <source>
        <dbReference type="ARBA" id="ARBA00023033"/>
    </source>
</evidence>
<keyword evidence="2" id="KW-0288">FMN</keyword>
<dbReference type="OrthoDB" id="4029802at2"/>
<keyword evidence="1" id="KW-0285">Flavoprotein</keyword>
<dbReference type="EMBL" id="MVHF01000010">
    <property type="protein sequence ID" value="ORA35855.1"/>
    <property type="molecule type" value="Genomic_DNA"/>
</dbReference>
<dbReference type="InterPro" id="IPR011251">
    <property type="entry name" value="Luciferase-like_dom"/>
</dbReference>
<keyword evidence="7" id="KW-1185">Reference proteome</keyword>
<dbReference type="RefSeq" id="WP_083164268.1">
    <property type="nucleotide sequence ID" value="NZ_MVHF01000010.1"/>
</dbReference>